<keyword evidence="2" id="KW-0433">Leucine-rich repeat</keyword>
<keyword evidence="4" id="KW-0547">Nucleotide-binding</keyword>
<dbReference type="Gene3D" id="3.80.10.10">
    <property type="entry name" value="Ribonuclease Inhibitor"/>
    <property type="match status" value="1"/>
</dbReference>
<accession>A0A9R0QKK2</accession>
<dbReference type="Pfam" id="PF18052">
    <property type="entry name" value="Rx_N"/>
    <property type="match status" value="1"/>
</dbReference>
<dbReference type="Pfam" id="PF23598">
    <property type="entry name" value="LRR_14"/>
    <property type="match status" value="1"/>
</dbReference>
<dbReference type="EMBL" id="LT934112">
    <property type="protein sequence ID" value="VAH12181.1"/>
    <property type="molecule type" value="Genomic_DNA"/>
</dbReference>
<feature type="domain" description="Disease resistance R13L4/SHOC-2-like LRR" evidence="11">
    <location>
        <begin position="559"/>
        <end position="928"/>
    </location>
</feature>
<dbReference type="Pfam" id="PF23559">
    <property type="entry name" value="WHD_DRP"/>
    <property type="match status" value="1"/>
</dbReference>
<dbReference type="GO" id="GO:0002758">
    <property type="term" value="P:innate immune response-activating signaling pathway"/>
    <property type="evidence" value="ECO:0007669"/>
    <property type="project" value="UniProtKB-ARBA"/>
</dbReference>
<feature type="domain" description="NB-ARC" evidence="8">
    <location>
        <begin position="175"/>
        <end position="347"/>
    </location>
</feature>
<keyword evidence="5" id="KW-0611">Plant defense</keyword>
<evidence type="ECO:0000259" key="8">
    <source>
        <dbReference type="Pfam" id="PF00931"/>
    </source>
</evidence>
<evidence type="ECO:0000313" key="13">
    <source>
        <dbReference type="Proteomes" id="UP000324705"/>
    </source>
</evidence>
<comment type="similarity">
    <text evidence="1">Belongs to the disease resistance NB-LRR family.</text>
</comment>
<feature type="domain" description="Disease resistance N-terminal" evidence="9">
    <location>
        <begin position="11"/>
        <end position="94"/>
    </location>
</feature>
<evidence type="ECO:0000256" key="2">
    <source>
        <dbReference type="ARBA" id="ARBA00022614"/>
    </source>
</evidence>
<dbReference type="PANTHER" id="PTHR23155:SF934">
    <property type="entry name" value="OS11G0604900 PROTEIN"/>
    <property type="match status" value="1"/>
</dbReference>
<organism evidence="12 13">
    <name type="scientific">Triticum turgidum subsp. durum</name>
    <name type="common">Durum wheat</name>
    <name type="synonym">Triticum durum</name>
    <dbReference type="NCBI Taxonomy" id="4567"/>
    <lineage>
        <taxon>Eukaryota</taxon>
        <taxon>Viridiplantae</taxon>
        <taxon>Streptophyta</taxon>
        <taxon>Embryophyta</taxon>
        <taxon>Tracheophyta</taxon>
        <taxon>Spermatophyta</taxon>
        <taxon>Magnoliopsida</taxon>
        <taxon>Liliopsida</taxon>
        <taxon>Poales</taxon>
        <taxon>Poaceae</taxon>
        <taxon>BOP clade</taxon>
        <taxon>Pooideae</taxon>
        <taxon>Triticodae</taxon>
        <taxon>Triticeae</taxon>
        <taxon>Triticinae</taxon>
        <taxon>Triticum</taxon>
    </lineage>
</organism>
<dbReference type="InterPro" id="IPR042197">
    <property type="entry name" value="Apaf_helical"/>
</dbReference>
<evidence type="ECO:0000256" key="3">
    <source>
        <dbReference type="ARBA" id="ARBA00022737"/>
    </source>
</evidence>
<dbReference type="Proteomes" id="UP000324705">
    <property type="component" value="Chromosome 1B"/>
</dbReference>
<evidence type="ECO:0000259" key="9">
    <source>
        <dbReference type="Pfam" id="PF18052"/>
    </source>
</evidence>
<dbReference type="InterPro" id="IPR058922">
    <property type="entry name" value="WHD_DRP"/>
</dbReference>
<evidence type="ECO:0000256" key="4">
    <source>
        <dbReference type="ARBA" id="ARBA00022741"/>
    </source>
</evidence>
<dbReference type="InterPro" id="IPR055414">
    <property type="entry name" value="LRR_R13L4/SHOC2-like"/>
</dbReference>
<dbReference type="Gene3D" id="1.10.8.430">
    <property type="entry name" value="Helical domain of apoptotic protease-activating factors"/>
    <property type="match status" value="1"/>
</dbReference>
<dbReference type="Gene3D" id="1.10.10.10">
    <property type="entry name" value="Winged helix-like DNA-binding domain superfamily/Winged helix DNA-binding domain"/>
    <property type="match status" value="1"/>
</dbReference>
<feature type="domain" description="Disease resistance protein winged helix" evidence="10">
    <location>
        <begin position="441"/>
        <end position="510"/>
    </location>
</feature>
<evidence type="ECO:0000313" key="12">
    <source>
        <dbReference type="EMBL" id="VAH12181.1"/>
    </source>
</evidence>
<sequence length="956" mass="107374">MDLVVGASSNAVKSLVGKLGSLLAQEYTLIQGVHDDIQYINDELASMQAFINKTKRAAGHDDQRHDWMKQVQEVSYDIEDCIDDVNHRLGHEPRGNGKLIYLRKKWYLLKKLYARRCIAADIRNLKIRAQHVSDRRTRYGVENLTGSQTEEDDAPTDRVTPPELIGTKQPVGVEDAMGELGEWFQEGNQIIPKRFLAIDGFGGLGKTTLALELYRKFGDGFDCRAFVQVSQKFDLLMLLKSLFIQFREQQAHDDLSVRVEELEEIPLKKMLARQLEDKRYLILIDDIWSVSAWEKINDSLPDSSKGGRVVVTTRFKSVAVACCRQNGFPYEHKPLDKKKSYNLFHQIIPNAPHHPTDVASDVLKKCGGLPLVITVVAGLVASKLSSGPSASTLDHYLPEVANALSGELETNLTTQGVTKILERCYTDLPADLKTCLLYMSMFPKGRSISRKRLIRRWISEGFIIEKHGKTVEEVAEDCFNELIVRNLIRAVSNSSNGKVKNYQIHDMVLEYIVSKSSTENFITVVGGHWQTPFPSYKVRRLSVQRSDEKETVQRMKLSHVRSLTAFESFKELHSCLLKFQILQVLDLESCRDLSSHRLDKICKMHQLKYLSLRRTDIGEIPSQIGMLEYSEVLDIRETKVRQLPKSVKQLKQMTHLLTGNKSKKMAVTLTEEMTNMTALETLSGVGIYGRSRSNQGKTGIFKAATSGTSKEVIQSLEKLTNLKKLSLYIIGMLEKANEESLLSAIEHLSSCSLKFLAIDDGFTGFLENSFSSSKAPPEHLHTLELSGMLRKLPQWIERLHSLGKLTLSLTSLKKGTLKDLGKLPQLFSLIFSIDATNDPSVLKIIDQNTSESGGEIFVLPGGFEKLKLLRFVAIMLPPLSFLGGAMPVLQRLELRFRISEGVHGLENLASLRQVFLTVSSKAPKAAEEIKRLASKIGSLPSVIVDEYNESSVEPSK</sequence>
<keyword evidence="6" id="KW-0175">Coiled coil</keyword>
<dbReference type="PRINTS" id="PR00364">
    <property type="entry name" value="DISEASERSIST"/>
</dbReference>
<dbReference type="Gene3D" id="1.20.5.4130">
    <property type="match status" value="1"/>
</dbReference>
<gene>
    <name evidence="12" type="ORF">TRITD_1Bv1G003110</name>
</gene>
<dbReference type="GO" id="GO:0042742">
    <property type="term" value="P:defense response to bacterium"/>
    <property type="evidence" value="ECO:0007669"/>
    <property type="project" value="UniProtKB-ARBA"/>
</dbReference>
<dbReference type="Gramene" id="TRITD1Bv1G003110.1">
    <property type="protein sequence ID" value="TRITD1Bv1G003110.1"/>
    <property type="gene ID" value="TRITD1Bv1G003110"/>
</dbReference>
<dbReference type="OMA" id="HDDIQYI"/>
<dbReference type="InterPro" id="IPR044974">
    <property type="entry name" value="Disease_R_plants"/>
</dbReference>
<dbReference type="GO" id="GO:0009626">
    <property type="term" value="P:plant-type hypersensitive response"/>
    <property type="evidence" value="ECO:0007669"/>
    <property type="project" value="UniProtKB-ARBA"/>
</dbReference>
<dbReference type="InterPro" id="IPR041118">
    <property type="entry name" value="Rx_N"/>
</dbReference>
<dbReference type="CDD" id="cd14798">
    <property type="entry name" value="RX-CC_like"/>
    <property type="match status" value="1"/>
</dbReference>
<dbReference type="Gene3D" id="3.40.50.300">
    <property type="entry name" value="P-loop containing nucleotide triphosphate hydrolases"/>
    <property type="match status" value="1"/>
</dbReference>
<feature type="region of interest" description="Disordered" evidence="7">
    <location>
        <begin position="141"/>
        <end position="166"/>
    </location>
</feature>
<evidence type="ECO:0000256" key="6">
    <source>
        <dbReference type="ARBA" id="ARBA00023054"/>
    </source>
</evidence>
<dbReference type="InterPro" id="IPR002182">
    <property type="entry name" value="NB-ARC"/>
</dbReference>
<evidence type="ECO:0000259" key="10">
    <source>
        <dbReference type="Pfam" id="PF23559"/>
    </source>
</evidence>
<protein>
    <submittedName>
        <fullName evidence="12">Uncharacterized protein</fullName>
    </submittedName>
</protein>
<dbReference type="PANTHER" id="PTHR23155">
    <property type="entry name" value="DISEASE RESISTANCE PROTEIN RP"/>
    <property type="match status" value="1"/>
</dbReference>
<dbReference type="SUPFAM" id="SSF52540">
    <property type="entry name" value="P-loop containing nucleoside triphosphate hydrolases"/>
    <property type="match status" value="1"/>
</dbReference>
<evidence type="ECO:0000256" key="7">
    <source>
        <dbReference type="SAM" id="MobiDB-lite"/>
    </source>
</evidence>
<dbReference type="SUPFAM" id="SSF52058">
    <property type="entry name" value="L domain-like"/>
    <property type="match status" value="1"/>
</dbReference>
<reference evidence="12 13" key="1">
    <citation type="submission" date="2017-09" db="EMBL/GenBank/DDBJ databases">
        <authorList>
            <consortium name="International Durum Wheat Genome Sequencing Consortium (IDWGSC)"/>
            <person name="Milanesi L."/>
        </authorList>
    </citation>
    <scope>NUCLEOTIDE SEQUENCE [LARGE SCALE GENOMIC DNA]</scope>
    <source>
        <strain evidence="13">cv. Svevo</strain>
    </source>
</reference>
<dbReference type="AlphaFoldDB" id="A0A9R0QKK2"/>
<name>A0A9R0QKK2_TRITD</name>
<dbReference type="InterPro" id="IPR027417">
    <property type="entry name" value="P-loop_NTPase"/>
</dbReference>
<dbReference type="GO" id="GO:0043531">
    <property type="term" value="F:ADP binding"/>
    <property type="evidence" value="ECO:0007669"/>
    <property type="project" value="InterPro"/>
</dbReference>
<evidence type="ECO:0000256" key="1">
    <source>
        <dbReference type="ARBA" id="ARBA00008894"/>
    </source>
</evidence>
<dbReference type="InterPro" id="IPR032675">
    <property type="entry name" value="LRR_dom_sf"/>
</dbReference>
<keyword evidence="13" id="KW-1185">Reference proteome</keyword>
<evidence type="ECO:0000256" key="5">
    <source>
        <dbReference type="ARBA" id="ARBA00022821"/>
    </source>
</evidence>
<dbReference type="InterPro" id="IPR038005">
    <property type="entry name" value="RX-like_CC"/>
</dbReference>
<dbReference type="InterPro" id="IPR036388">
    <property type="entry name" value="WH-like_DNA-bd_sf"/>
</dbReference>
<dbReference type="Pfam" id="PF00931">
    <property type="entry name" value="NB-ARC"/>
    <property type="match status" value="1"/>
</dbReference>
<proteinExistence type="inferred from homology"/>
<evidence type="ECO:0000259" key="11">
    <source>
        <dbReference type="Pfam" id="PF23598"/>
    </source>
</evidence>
<keyword evidence="3" id="KW-0677">Repeat</keyword>
<dbReference type="FunFam" id="1.10.10.10:FF:000322">
    <property type="entry name" value="Probable disease resistance protein At1g63360"/>
    <property type="match status" value="1"/>
</dbReference>